<dbReference type="Gene3D" id="3.40.50.300">
    <property type="entry name" value="P-loop containing nucleotide triphosphate hydrolases"/>
    <property type="match status" value="1"/>
</dbReference>
<comment type="caution">
    <text evidence="2">The sequence shown here is derived from an EMBL/GenBank/DDBJ whole genome shotgun (WGS) entry which is preliminary data.</text>
</comment>
<evidence type="ECO:0000256" key="1">
    <source>
        <dbReference type="SAM" id="MobiDB-lite"/>
    </source>
</evidence>
<name>A0ABX0SIL0_9ACTN</name>
<proteinExistence type="predicted"/>
<accession>A0ABX0SIL0</accession>
<reference evidence="2 3" key="1">
    <citation type="submission" date="2020-02" db="EMBL/GenBank/DDBJ databases">
        <title>Sequencing the genomes of 1000 actinobacteria strains.</title>
        <authorList>
            <person name="Klenk H.-P."/>
        </authorList>
    </citation>
    <scope>NUCLEOTIDE SEQUENCE [LARGE SCALE GENOMIC DNA]</scope>
    <source>
        <strain evidence="2 3">DSM 19609</strain>
    </source>
</reference>
<dbReference type="Proteomes" id="UP000749311">
    <property type="component" value="Unassembled WGS sequence"/>
</dbReference>
<dbReference type="InterPro" id="IPR027417">
    <property type="entry name" value="P-loop_NTPase"/>
</dbReference>
<dbReference type="SUPFAM" id="SSF52540">
    <property type="entry name" value="P-loop containing nucleoside triphosphate hydrolases"/>
    <property type="match status" value="1"/>
</dbReference>
<dbReference type="EMBL" id="JAAMOZ010000001">
    <property type="protein sequence ID" value="NIH56586.1"/>
    <property type="molecule type" value="Genomic_DNA"/>
</dbReference>
<feature type="region of interest" description="Disordered" evidence="1">
    <location>
        <begin position="31"/>
        <end position="68"/>
    </location>
</feature>
<gene>
    <name evidence="2" type="ORF">FB473_001231</name>
</gene>
<feature type="compositionally biased region" description="Polar residues" evidence="1">
    <location>
        <begin position="46"/>
        <end position="56"/>
    </location>
</feature>
<protein>
    <submittedName>
        <fullName evidence="2">ABC-type molybdenum transport system ATPase subunit/photorepair protein PhrA</fullName>
    </submittedName>
</protein>
<evidence type="ECO:0000313" key="2">
    <source>
        <dbReference type="EMBL" id="NIH56586.1"/>
    </source>
</evidence>
<sequence length="102" mass="10969">MTHLLGAEPLRMEYATRVVLDSVTLEAEESDHVGAVGRDGDGKSSLLATQTSSWQHNPAAAAPLPDSTFPRADVDLVSRRASHTVTDKIRTLLSPCMHGFCP</sequence>
<keyword evidence="3" id="KW-1185">Reference proteome</keyword>
<evidence type="ECO:0000313" key="3">
    <source>
        <dbReference type="Proteomes" id="UP000749311"/>
    </source>
</evidence>
<organism evidence="2 3">
    <name type="scientific">Brooklawnia cerclae</name>
    <dbReference type="NCBI Taxonomy" id="349934"/>
    <lineage>
        <taxon>Bacteria</taxon>
        <taxon>Bacillati</taxon>
        <taxon>Actinomycetota</taxon>
        <taxon>Actinomycetes</taxon>
        <taxon>Propionibacteriales</taxon>
        <taxon>Propionibacteriaceae</taxon>
        <taxon>Brooklawnia</taxon>
    </lineage>
</organism>